<evidence type="ECO:0000313" key="3">
    <source>
        <dbReference type="Proteomes" id="UP000706039"/>
    </source>
</evidence>
<keyword evidence="3" id="KW-1185">Reference proteome</keyword>
<comment type="caution">
    <text evidence="2">The sequence shown here is derived from an EMBL/GenBank/DDBJ whole genome shotgun (WGS) entry which is preliminary data.</text>
</comment>
<evidence type="ECO:0000256" key="1">
    <source>
        <dbReference type="SAM" id="SignalP"/>
    </source>
</evidence>
<dbReference type="InterPro" id="IPR011990">
    <property type="entry name" value="TPR-like_helical_dom_sf"/>
</dbReference>
<proteinExistence type="predicted"/>
<keyword evidence="1" id="KW-0732">Signal</keyword>
<feature type="signal peptide" evidence="1">
    <location>
        <begin position="1"/>
        <end position="30"/>
    </location>
</feature>
<dbReference type="EMBL" id="JAINVV010000004">
    <property type="protein sequence ID" value="MBY8822643.1"/>
    <property type="molecule type" value="Genomic_DNA"/>
</dbReference>
<dbReference type="RefSeq" id="WP_222989711.1">
    <property type="nucleotide sequence ID" value="NZ_JAINVV010000004.1"/>
</dbReference>
<accession>A0ABS7PN00</accession>
<organism evidence="2 3">
    <name type="scientific">Sphingomonas colocasiae</name>
    <dbReference type="NCBI Taxonomy" id="1848973"/>
    <lineage>
        <taxon>Bacteria</taxon>
        <taxon>Pseudomonadati</taxon>
        <taxon>Pseudomonadota</taxon>
        <taxon>Alphaproteobacteria</taxon>
        <taxon>Sphingomonadales</taxon>
        <taxon>Sphingomonadaceae</taxon>
        <taxon>Sphingomonas</taxon>
    </lineage>
</organism>
<sequence length="444" mass="47802">MLRNLRSTCSRTVAVLALATCAFVATPAAAEQDALVRDATLLHASGEPEKAYQMLSPHAASRIGDPDFDYALAIAAIDSKRPGEAIMALQRVLALQPGNAPARAELARAYAMTGDIDTAKQQFDTVLEDPTLPDPVRQRFTGIVRKYGRDIRGGGSSISGFADISGGWDSNINSATELTSIVIPLFAGLGPGTLGGAARAIDDSFIDAQAGLSGVTAIGRQDRLFGSVLGGWRENLSDDMFDQQSLTGTAGYAHSFADRDVVSISLQAQQFWLGGSSFRQGYGAIAQYTHLIGGDALSISGQYYRFDYDRDALRDADRVAAAVSYAARRWVVTVNAGKEATRRAAGDANSHFFAGANLGAELPINDRLAFVGGLAFDLRRHDAADVLFLAKRKDERVDASLGLKLLVFDDIYLRPRVTYTRNWSNIGLYDFDRWTAGLGARVEF</sequence>
<dbReference type="Proteomes" id="UP000706039">
    <property type="component" value="Unassembled WGS sequence"/>
</dbReference>
<reference evidence="2 3" key="1">
    <citation type="submission" date="2021-08" db="EMBL/GenBank/DDBJ databases">
        <authorList>
            <person name="Tuo L."/>
        </authorList>
    </citation>
    <scope>NUCLEOTIDE SEQUENCE [LARGE SCALE GENOMIC DNA]</scope>
    <source>
        <strain evidence="2 3">JCM 31229</strain>
    </source>
</reference>
<name>A0ABS7PN00_9SPHN</name>
<protein>
    <submittedName>
        <fullName evidence="2">Tetratricopeptide repeat protein</fullName>
    </submittedName>
</protein>
<evidence type="ECO:0000313" key="2">
    <source>
        <dbReference type="EMBL" id="MBY8822643.1"/>
    </source>
</evidence>
<feature type="chain" id="PRO_5046977475" evidence="1">
    <location>
        <begin position="31"/>
        <end position="444"/>
    </location>
</feature>
<gene>
    <name evidence="2" type="ORF">K7G82_10085</name>
</gene>
<dbReference type="SUPFAM" id="SSF48452">
    <property type="entry name" value="TPR-like"/>
    <property type="match status" value="1"/>
</dbReference>
<dbReference type="Gene3D" id="1.25.40.10">
    <property type="entry name" value="Tetratricopeptide repeat domain"/>
    <property type="match status" value="1"/>
</dbReference>
<dbReference type="Pfam" id="PF14559">
    <property type="entry name" value="TPR_19"/>
    <property type="match status" value="1"/>
</dbReference>